<sequence length="304" mass="34164">MLAVEAVGISKMYGSKRGVTDLSMEVNQGEVFGFIGPNGAGKSTTIRMIMQLLYPTKGTLKVLGTVLDKEKPELRRRIGYLPSEIISYPNMNGKQALELTARAYGLKLENTSALEYAERLQWNPGQKVKSYSLGNRKKLGLIMALLHQPELLILDEPTSGLDPLVQRELFALLTELNKKEGMTIFFSTHVLSEVEKLCERVAFIREGQLLRVSRLDDLSNDRTHKVSIQFEMPGDQIEAYGLRELDPFVTFDGTHHLLQTGQSLQVALSKLSQLPIADLTIRRPTIEELFMNDYRADGEKEGRP</sequence>
<dbReference type="STRING" id="1313296.SAMN05661091_4235"/>
<keyword evidence="2" id="KW-0813">Transport</keyword>
<protein>
    <submittedName>
        <fullName evidence="6">ABC-2 type transport system ATP-binding protein</fullName>
    </submittedName>
</protein>
<dbReference type="InterPro" id="IPR003593">
    <property type="entry name" value="AAA+_ATPase"/>
</dbReference>
<dbReference type="GO" id="GO:0016887">
    <property type="term" value="F:ATP hydrolysis activity"/>
    <property type="evidence" value="ECO:0007669"/>
    <property type="project" value="InterPro"/>
</dbReference>
<dbReference type="InterPro" id="IPR003439">
    <property type="entry name" value="ABC_transporter-like_ATP-bd"/>
</dbReference>
<keyword evidence="3" id="KW-0547">Nucleotide-binding</keyword>
<evidence type="ECO:0000256" key="4">
    <source>
        <dbReference type="ARBA" id="ARBA00022840"/>
    </source>
</evidence>
<evidence type="ECO:0000256" key="1">
    <source>
        <dbReference type="ARBA" id="ARBA00005417"/>
    </source>
</evidence>
<evidence type="ECO:0000256" key="2">
    <source>
        <dbReference type="ARBA" id="ARBA00022448"/>
    </source>
</evidence>
<accession>A0A1X7HKB7</accession>
<evidence type="ECO:0000313" key="6">
    <source>
        <dbReference type="EMBL" id="SMF88312.1"/>
    </source>
</evidence>
<keyword evidence="4 6" id="KW-0067">ATP-binding</keyword>
<dbReference type="SUPFAM" id="SSF52540">
    <property type="entry name" value="P-loop containing nucleoside triphosphate hydrolases"/>
    <property type="match status" value="1"/>
</dbReference>
<dbReference type="PANTHER" id="PTHR42711:SF5">
    <property type="entry name" value="ABC TRANSPORTER ATP-BINDING PROTEIN NATA"/>
    <property type="match status" value="1"/>
</dbReference>
<evidence type="ECO:0000256" key="3">
    <source>
        <dbReference type="ARBA" id="ARBA00022741"/>
    </source>
</evidence>
<gene>
    <name evidence="6" type="ORF">SAMN05661091_4235</name>
</gene>
<comment type="similarity">
    <text evidence="1">Belongs to the ABC transporter superfamily.</text>
</comment>
<dbReference type="PROSITE" id="PS50893">
    <property type="entry name" value="ABC_TRANSPORTER_2"/>
    <property type="match status" value="1"/>
</dbReference>
<name>A0A1X7HKB7_9BACL</name>
<dbReference type="PANTHER" id="PTHR42711">
    <property type="entry name" value="ABC TRANSPORTER ATP-BINDING PROTEIN"/>
    <property type="match status" value="1"/>
</dbReference>
<dbReference type="InterPro" id="IPR027417">
    <property type="entry name" value="P-loop_NTPase"/>
</dbReference>
<dbReference type="InterPro" id="IPR017871">
    <property type="entry name" value="ABC_transporter-like_CS"/>
</dbReference>
<dbReference type="CDD" id="cd03230">
    <property type="entry name" value="ABC_DR_subfamily_A"/>
    <property type="match status" value="1"/>
</dbReference>
<organism evidence="6 7">
    <name type="scientific">Paenibacillus uliginis N3/975</name>
    <dbReference type="NCBI Taxonomy" id="1313296"/>
    <lineage>
        <taxon>Bacteria</taxon>
        <taxon>Bacillati</taxon>
        <taxon>Bacillota</taxon>
        <taxon>Bacilli</taxon>
        <taxon>Bacillales</taxon>
        <taxon>Paenibacillaceae</taxon>
        <taxon>Paenibacillus</taxon>
    </lineage>
</organism>
<dbReference type="SMART" id="SM00382">
    <property type="entry name" value="AAA"/>
    <property type="match status" value="1"/>
</dbReference>
<dbReference type="Gene3D" id="3.40.50.300">
    <property type="entry name" value="P-loop containing nucleotide triphosphate hydrolases"/>
    <property type="match status" value="1"/>
</dbReference>
<dbReference type="PROSITE" id="PS00211">
    <property type="entry name" value="ABC_TRANSPORTER_1"/>
    <property type="match status" value="1"/>
</dbReference>
<dbReference type="GO" id="GO:0005524">
    <property type="term" value="F:ATP binding"/>
    <property type="evidence" value="ECO:0007669"/>
    <property type="project" value="UniProtKB-KW"/>
</dbReference>
<evidence type="ECO:0000259" key="5">
    <source>
        <dbReference type="PROSITE" id="PS50893"/>
    </source>
</evidence>
<dbReference type="RefSeq" id="WP_208915016.1">
    <property type="nucleotide sequence ID" value="NZ_LT840184.1"/>
</dbReference>
<dbReference type="InterPro" id="IPR050763">
    <property type="entry name" value="ABC_transporter_ATP-binding"/>
</dbReference>
<evidence type="ECO:0000313" key="7">
    <source>
        <dbReference type="Proteomes" id="UP000192940"/>
    </source>
</evidence>
<dbReference type="Pfam" id="PF00005">
    <property type="entry name" value="ABC_tran"/>
    <property type="match status" value="1"/>
</dbReference>
<dbReference type="Proteomes" id="UP000192940">
    <property type="component" value="Chromosome I"/>
</dbReference>
<keyword evidence="7" id="KW-1185">Reference proteome</keyword>
<reference evidence="6 7" key="1">
    <citation type="submission" date="2017-04" db="EMBL/GenBank/DDBJ databases">
        <authorList>
            <person name="Afonso C.L."/>
            <person name="Miller P.J."/>
            <person name="Scott M.A."/>
            <person name="Spackman E."/>
            <person name="Goraichik I."/>
            <person name="Dimitrov K.M."/>
            <person name="Suarez D.L."/>
            <person name="Swayne D.E."/>
        </authorList>
    </citation>
    <scope>NUCLEOTIDE SEQUENCE [LARGE SCALE GENOMIC DNA]</scope>
    <source>
        <strain evidence="6 7">N3/975</strain>
    </source>
</reference>
<proteinExistence type="inferred from homology"/>
<feature type="domain" description="ABC transporter" evidence="5">
    <location>
        <begin position="4"/>
        <end position="231"/>
    </location>
</feature>
<dbReference type="EMBL" id="LT840184">
    <property type="protein sequence ID" value="SMF88312.1"/>
    <property type="molecule type" value="Genomic_DNA"/>
</dbReference>
<dbReference type="AlphaFoldDB" id="A0A1X7HKB7"/>